<dbReference type="EMBL" id="PFBK01000004">
    <property type="protein sequence ID" value="PIR83892.1"/>
    <property type="molecule type" value="Genomic_DNA"/>
</dbReference>
<reference evidence="2" key="1">
    <citation type="submission" date="2017-09" db="EMBL/GenBank/DDBJ databases">
        <title>Depth-based differentiation of microbial function through sediment-hosted aquifers and enrichment of novel symbionts in the deep terrestrial subsurface.</title>
        <authorList>
            <person name="Probst A.J."/>
            <person name="Ladd B."/>
            <person name="Jarett J.K."/>
            <person name="Geller-Mcgrath D.E."/>
            <person name="Sieber C.M.K."/>
            <person name="Emerson J.B."/>
            <person name="Anantharaman K."/>
            <person name="Thomas B.C."/>
            <person name="Malmstrom R."/>
            <person name="Stieglmeier M."/>
            <person name="Klingl A."/>
            <person name="Woyke T."/>
            <person name="Ryan C.M."/>
            <person name="Banfield J.F."/>
        </authorList>
    </citation>
    <scope>NUCLEOTIDE SEQUENCE [LARGE SCALE GENOMIC DNA]</scope>
</reference>
<evidence type="ECO:0000313" key="2">
    <source>
        <dbReference type="Proteomes" id="UP000231192"/>
    </source>
</evidence>
<comment type="caution">
    <text evidence="1">The sequence shown here is derived from an EMBL/GenBank/DDBJ whole genome shotgun (WGS) entry which is preliminary data.</text>
</comment>
<name>A0A2H0UBW3_9BACT</name>
<protein>
    <submittedName>
        <fullName evidence="1">Uncharacterized protein</fullName>
    </submittedName>
</protein>
<gene>
    <name evidence="1" type="ORF">COU18_01915</name>
</gene>
<accession>A0A2H0UBW3</accession>
<dbReference type="Proteomes" id="UP000231192">
    <property type="component" value="Unassembled WGS sequence"/>
</dbReference>
<evidence type="ECO:0000313" key="1">
    <source>
        <dbReference type="EMBL" id="PIR83892.1"/>
    </source>
</evidence>
<sequence length="84" mass="9798">MSQPEITFRHGPCSASVFENEYERNGEKFTVRRVAFQRRYRDKDGQWNTTNSLKVNDIPKAILVLQKAFEFLSSGTQPDDEEEI</sequence>
<organism evidence="1 2">
    <name type="scientific">Candidatus Kaiserbacteria bacterium CG10_big_fil_rev_8_21_14_0_10_51_14</name>
    <dbReference type="NCBI Taxonomy" id="1974610"/>
    <lineage>
        <taxon>Bacteria</taxon>
        <taxon>Candidatus Kaiseribacteriota</taxon>
    </lineage>
</organism>
<proteinExistence type="predicted"/>
<dbReference type="AlphaFoldDB" id="A0A2H0UBW3"/>